<feature type="region of interest" description="Disordered" evidence="1">
    <location>
        <begin position="24"/>
        <end position="63"/>
    </location>
</feature>
<comment type="caution">
    <text evidence="3">The sequence shown here is derived from an EMBL/GenBank/DDBJ whole genome shotgun (WGS) entry which is preliminary data.</text>
</comment>
<protein>
    <submittedName>
        <fullName evidence="3">Uncharacterized protein</fullName>
    </submittedName>
</protein>
<feature type="compositionally biased region" description="Polar residues" evidence="1">
    <location>
        <begin position="24"/>
        <end position="33"/>
    </location>
</feature>
<organism evidence="3 4">
    <name type="scientific">Dioscorea zingiberensis</name>
    <dbReference type="NCBI Taxonomy" id="325984"/>
    <lineage>
        <taxon>Eukaryota</taxon>
        <taxon>Viridiplantae</taxon>
        <taxon>Streptophyta</taxon>
        <taxon>Embryophyta</taxon>
        <taxon>Tracheophyta</taxon>
        <taxon>Spermatophyta</taxon>
        <taxon>Magnoliopsida</taxon>
        <taxon>Liliopsida</taxon>
        <taxon>Dioscoreales</taxon>
        <taxon>Dioscoreaceae</taxon>
        <taxon>Dioscorea</taxon>
    </lineage>
</organism>
<feature type="signal peptide" evidence="2">
    <location>
        <begin position="1"/>
        <end position="21"/>
    </location>
</feature>
<evidence type="ECO:0000313" key="3">
    <source>
        <dbReference type="EMBL" id="KAJ0961379.1"/>
    </source>
</evidence>
<dbReference type="AlphaFoldDB" id="A0A9D5BUX7"/>
<gene>
    <name evidence="3" type="ORF">J5N97_000415</name>
</gene>
<accession>A0A9D5BUX7</accession>
<feature type="chain" id="PRO_5039725027" evidence="2">
    <location>
        <begin position="22"/>
        <end position="211"/>
    </location>
</feature>
<keyword evidence="2" id="KW-0732">Signal</keyword>
<keyword evidence="4" id="KW-1185">Reference proteome</keyword>
<evidence type="ECO:0000256" key="2">
    <source>
        <dbReference type="SAM" id="SignalP"/>
    </source>
</evidence>
<dbReference type="EMBL" id="JAGGNH010000024">
    <property type="protein sequence ID" value="KAJ0961379.1"/>
    <property type="molecule type" value="Genomic_DNA"/>
</dbReference>
<sequence length="211" mass="21737">MASVTGGAWLQLLAALKSGVANSSNERTVTETGWTAGGAPPRFDGVRDPHRQRQAAGNFRNASSFGSSDGGVLLWRHQAPMAATGGFKGGGASATADLASAAAKGAAWPVAWLELQAELGIRGALAGGDRLQGLQQGLGAEAGSMGAGGGRFRLAGRLSAGAQAWDRIHELSSLHERSSRQNSASNKNYITETSYIEFAGVKPYDGKAKRA</sequence>
<reference evidence="3 4" key="1">
    <citation type="journal article" date="2022" name="Hortic Res">
        <title>The genome of Dioscorea zingiberensis sheds light on the biosynthesis, origin and evolution of the medicinally important diosgenin saponins.</title>
        <authorList>
            <person name="Li Y."/>
            <person name="Tan C."/>
            <person name="Li Z."/>
            <person name="Guo J."/>
            <person name="Li S."/>
            <person name="Chen X."/>
            <person name="Wang C."/>
            <person name="Dai X."/>
            <person name="Yang H."/>
            <person name="Song W."/>
            <person name="Hou L."/>
            <person name="Xu J."/>
            <person name="Tong Z."/>
            <person name="Xu A."/>
            <person name="Yuan X."/>
            <person name="Wang W."/>
            <person name="Yang Q."/>
            <person name="Chen L."/>
            <person name="Sun Z."/>
            <person name="Wang K."/>
            <person name="Pan B."/>
            <person name="Chen J."/>
            <person name="Bao Y."/>
            <person name="Liu F."/>
            <person name="Qi X."/>
            <person name="Gang D.R."/>
            <person name="Wen J."/>
            <person name="Li J."/>
        </authorList>
    </citation>
    <scope>NUCLEOTIDE SEQUENCE [LARGE SCALE GENOMIC DNA]</scope>
    <source>
        <strain evidence="3">Dzin_1.0</strain>
    </source>
</reference>
<proteinExistence type="predicted"/>
<evidence type="ECO:0000313" key="4">
    <source>
        <dbReference type="Proteomes" id="UP001085076"/>
    </source>
</evidence>
<dbReference type="Proteomes" id="UP001085076">
    <property type="component" value="Unassembled WGS sequence"/>
</dbReference>
<evidence type="ECO:0000256" key="1">
    <source>
        <dbReference type="SAM" id="MobiDB-lite"/>
    </source>
</evidence>
<name>A0A9D5BUX7_9LILI</name>